<accession>A0A8J3MT48</accession>
<evidence type="ECO:0000313" key="2">
    <source>
        <dbReference type="Proteomes" id="UP000612362"/>
    </source>
</evidence>
<name>A0A8J3MT48_9CHLR</name>
<comment type="caution">
    <text evidence="1">The sequence shown here is derived from an EMBL/GenBank/DDBJ whole genome shotgun (WGS) entry which is preliminary data.</text>
</comment>
<reference evidence="1" key="1">
    <citation type="submission" date="2020-10" db="EMBL/GenBank/DDBJ databases">
        <title>Taxonomic study of unclassified bacteria belonging to the class Ktedonobacteria.</title>
        <authorList>
            <person name="Yabe S."/>
            <person name="Wang C.M."/>
            <person name="Zheng Y."/>
            <person name="Sakai Y."/>
            <person name="Cavaletti L."/>
            <person name="Monciardini P."/>
            <person name="Donadio S."/>
        </authorList>
    </citation>
    <scope>NUCLEOTIDE SEQUENCE</scope>
    <source>
        <strain evidence="1">SOSP1-1</strain>
    </source>
</reference>
<keyword evidence="2" id="KW-1185">Reference proteome</keyword>
<organism evidence="1 2">
    <name type="scientific">Ktedonospora formicarum</name>
    <dbReference type="NCBI Taxonomy" id="2778364"/>
    <lineage>
        <taxon>Bacteria</taxon>
        <taxon>Bacillati</taxon>
        <taxon>Chloroflexota</taxon>
        <taxon>Ktedonobacteria</taxon>
        <taxon>Ktedonobacterales</taxon>
        <taxon>Ktedonobacteraceae</taxon>
        <taxon>Ktedonospora</taxon>
    </lineage>
</organism>
<proteinExistence type="predicted"/>
<evidence type="ECO:0000313" key="1">
    <source>
        <dbReference type="EMBL" id="GHO47832.1"/>
    </source>
</evidence>
<dbReference type="AlphaFoldDB" id="A0A8J3MT48"/>
<gene>
    <name evidence="1" type="ORF">KSX_59950</name>
</gene>
<sequence>MIANGSHMAWGLQSIGYSGCFIQATMERAKARGLQYAPISNHVPAPTQCIMMVSSK</sequence>
<dbReference type="EMBL" id="BNJF01000003">
    <property type="protein sequence ID" value="GHO47832.1"/>
    <property type="molecule type" value="Genomic_DNA"/>
</dbReference>
<protein>
    <submittedName>
        <fullName evidence="1">Uncharacterized protein</fullName>
    </submittedName>
</protein>
<dbReference type="Proteomes" id="UP000612362">
    <property type="component" value="Unassembled WGS sequence"/>
</dbReference>